<gene>
    <name evidence="2" type="ORF">CEXT_807991</name>
</gene>
<evidence type="ECO:0000313" key="2">
    <source>
        <dbReference type="EMBL" id="GIX77240.1"/>
    </source>
</evidence>
<name>A0AAV4MZW5_CAEEX</name>
<reference evidence="2 3" key="1">
    <citation type="submission" date="2021-06" db="EMBL/GenBank/DDBJ databases">
        <title>Caerostris extrusa draft genome.</title>
        <authorList>
            <person name="Kono N."/>
            <person name="Arakawa K."/>
        </authorList>
    </citation>
    <scope>NUCLEOTIDE SEQUENCE [LARGE SCALE GENOMIC DNA]</scope>
</reference>
<keyword evidence="3" id="KW-1185">Reference proteome</keyword>
<dbReference type="AlphaFoldDB" id="A0AAV4MZW5"/>
<evidence type="ECO:0000313" key="3">
    <source>
        <dbReference type="Proteomes" id="UP001054945"/>
    </source>
</evidence>
<feature type="region of interest" description="Disordered" evidence="1">
    <location>
        <begin position="66"/>
        <end position="87"/>
    </location>
</feature>
<accession>A0AAV4MZW5</accession>
<dbReference type="Proteomes" id="UP001054945">
    <property type="component" value="Unassembled WGS sequence"/>
</dbReference>
<proteinExistence type="predicted"/>
<protein>
    <submittedName>
        <fullName evidence="2">Uncharacterized protein</fullName>
    </submittedName>
</protein>
<dbReference type="EMBL" id="BPLR01020310">
    <property type="protein sequence ID" value="GIX77240.1"/>
    <property type="molecule type" value="Genomic_DNA"/>
</dbReference>
<feature type="compositionally biased region" description="Polar residues" evidence="1">
    <location>
        <begin position="72"/>
        <end position="87"/>
    </location>
</feature>
<organism evidence="2 3">
    <name type="scientific">Caerostris extrusa</name>
    <name type="common">Bark spider</name>
    <name type="synonym">Caerostris bankana</name>
    <dbReference type="NCBI Taxonomy" id="172846"/>
    <lineage>
        <taxon>Eukaryota</taxon>
        <taxon>Metazoa</taxon>
        <taxon>Ecdysozoa</taxon>
        <taxon>Arthropoda</taxon>
        <taxon>Chelicerata</taxon>
        <taxon>Arachnida</taxon>
        <taxon>Araneae</taxon>
        <taxon>Araneomorphae</taxon>
        <taxon>Entelegynae</taxon>
        <taxon>Araneoidea</taxon>
        <taxon>Araneidae</taxon>
        <taxon>Caerostris</taxon>
    </lineage>
</organism>
<comment type="caution">
    <text evidence="2">The sequence shown here is derived from an EMBL/GenBank/DDBJ whole genome shotgun (WGS) entry which is preliminary data.</text>
</comment>
<sequence>MPLKTWMRTLCSRTQPHRMYPAKGIIQNMHELQRIPRRLLARMSPLPKGKDTINPKEKPELMEKTPIKDSENFPQLQTSHPPTVPAINNRTIYANYINNSNKQKQL</sequence>
<evidence type="ECO:0000256" key="1">
    <source>
        <dbReference type="SAM" id="MobiDB-lite"/>
    </source>
</evidence>